<organism evidence="7 8">
    <name type="scientific">Flavobacterium omnivorum</name>
    <dbReference type="NCBI Taxonomy" id="178355"/>
    <lineage>
        <taxon>Bacteria</taxon>
        <taxon>Pseudomonadati</taxon>
        <taxon>Bacteroidota</taxon>
        <taxon>Flavobacteriia</taxon>
        <taxon>Flavobacteriales</taxon>
        <taxon>Flavobacteriaceae</taxon>
        <taxon>Flavobacterium</taxon>
    </lineage>
</organism>
<accession>A0A1G8C789</accession>
<dbReference type="GO" id="GO:0031640">
    <property type="term" value="P:killing of cells of another organism"/>
    <property type="evidence" value="ECO:0007669"/>
    <property type="project" value="UniProtKB-KW"/>
</dbReference>
<evidence type="ECO:0000256" key="1">
    <source>
        <dbReference type="ARBA" id="ARBA00022529"/>
    </source>
</evidence>
<keyword evidence="1" id="KW-0929">Antimicrobial</keyword>
<gene>
    <name evidence="7" type="ORF">SAMN04488062_10765</name>
</gene>
<feature type="signal peptide" evidence="5">
    <location>
        <begin position="1"/>
        <end position="19"/>
    </location>
</feature>
<dbReference type="Pfam" id="PF01476">
    <property type="entry name" value="LysM"/>
    <property type="match status" value="1"/>
</dbReference>
<feature type="domain" description="LysM" evidence="6">
    <location>
        <begin position="259"/>
        <end position="302"/>
    </location>
</feature>
<dbReference type="PANTHER" id="PTHR33308:SF9">
    <property type="entry name" value="PEPTIDOGLYCAN HYDROLASE FLGJ"/>
    <property type="match status" value="1"/>
</dbReference>
<keyword evidence="2" id="KW-0081">Bacteriolytic enzyme</keyword>
<dbReference type="InterPro" id="IPR036779">
    <property type="entry name" value="LysM_dom_sf"/>
</dbReference>
<evidence type="ECO:0000256" key="2">
    <source>
        <dbReference type="ARBA" id="ARBA00022638"/>
    </source>
</evidence>
<dbReference type="SUPFAM" id="SSF54106">
    <property type="entry name" value="LysM domain"/>
    <property type="match status" value="1"/>
</dbReference>
<dbReference type="EMBL" id="FNDB01000007">
    <property type="protein sequence ID" value="SDH41238.1"/>
    <property type="molecule type" value="Genomic_DNA"/>
</dbReference>
<protein>
    <recommendedName>
        <fullName evidence="4">Peptidoglycan hydrolase</fullName>
    </recommendedName>
</protein>
<dbReference type="PANTHER" id="PTHR33308">
    <property type="entry name" value="PEPTIDOGLYCAN HYDROLASE FLGJ"/>
    <property type="match status" value="1"/>
</dbReference>
<dbReference type="InterPro" id="IPR002901">
    <property type="entry name" value="MGlyc_endo_b_GlcNAc-like_dom"/>
</dbReference>
<dbReference type="AlphaFoldDB" id="A0A1G8C789"/>
<evidence type="ECO:0000256" key="5">
    <source>
        <dbReference type="SAM" id="SignalP"/>
    </source>
</evidence>
<dbReference type="Gene3D" id="3.10.350.10">
    <property type="entry name" value="LysM domain"/>
    <property type="match status" value="1"/>
</dbReference>
<evidence type="ECO:0000259" key="6">
    <source>
        <dbReference type="PROSITE" id="PS51782"/>
    </source>
</evidence>
<name>A0A1G8C789_9FLAO</name>
<dbReference type="PROSITE" id="PS51257">
    <property type="entry name" value="PROKAR_LIPOPROTEIN"/>
    <property type="match status" value="1"/>
</dbReference>
<dbReference type="InterPro" id="IPR018392">
    <property type="entry name" value="LysM"/>
</dbReference>
<dbReference type="STRING" id="178355.SAMN04488062_10765"/>
<keyword evidence="3" id="KW-0378">Hydrolase</keyword>
<dbReference type="SMART" id="SM00047">
    <property type="entry name" value="LYZ2"/>
    <property type="match status" value="1"/>
</dbReference>
<reference evidence="8" key="1">
    <citation type="submission" date="2016-10" db="EMBL/GenBank/DDBJ databases">
        <authorList>
            <person name="Varghese N."/>
            <person name="Submissions S."/>
        </authorList>
    </citation>
    <scope>NUCLEOTIDE SEQUENCE [LARGE SCALE GENOMIC DNA]</scope>
    <source>
        <strain evidence="8">CGMCC 1.2747</strain>
    </source>
</reference>
<keyword evidence="8" id="KW-1185">Reference proteome</keyword>
<sequence length="303" mass="33990">MFKKILLIFTLLSLIGCTATKPVIVTTKKAPLKSKKEIVKTVRKTNTINSNRTKSSASIPIKTESKGNDTETIVSTSRTVVTNDIVRVYISQYKDVAMGNMRNYGIPASIILAQGILESGAGRGDLAMNANNHFGIKCHVGWIGDSVKHDDDAAQECFRKYDNPSESFKDHAVFLTGRSRYAKLFGFSKDDYKAWARGLRTAGYATDPKYPDKLISYIERYNLYQYDNQVLDVNYVSNEKQLVEELTIEARNPVKTSLASYVVQKGDTLYSLSKKFEVRVEDLKQKNNLSDNTLSIGQKLVVK</sequence>
<feature type="chain" id="PRO_5011580434" description="Peptidoglycan hydrolase" evidence="5">
    <location>
        <begin position="20"/>
        <end position="303"/>
    </location>
</feature>
<dbReference type="RefSeq" id="WP_091257336.1">
    <property type="nucleotide sequence ID" value="NZ_FNDB01000007.1"/>
</dbReference>
<dbReference type="SMART" id="SM00257">
    <property type="entry name" value="LysM"/>
    <property type="match status" value="1"/>
</dbReference>
<dbReference type="CDD" id="cd00118">
    <property type="entry name" value="LysM"/>
    <property type="match status" value="1"/>
</dbReference>
<dbReference type="Gene3D" id="1.10.530.10">
    <property type="match status" value="1"/>
</dbReference>
<dbReference type="GO" id="GO:0042742">
    <property type="term" value="P:defense response to bacterium"/>
    <property type="evidence" value="ECO:0007669"/>
    <property type="project" value="UniProtKB-KW"/>
</dbReference>
<evidence type="ECO:0000256" key="4">
    <source>
        <dbReference type="ARBA" id="ARBA00032108"/>
    </source>
</evidence>
<dbReference type="GO" id="GO:0004040">
    <property type="term" value="F:amidase activity"/>
    <property type="evidence" value="ECO:0007669"/>
    <property type="project" value="InterPro"/>
</dbReference>
<proteinExistence type="predicted"/>
<dbReference type="Pfam" id="PF01832">
    <property type="entry name" value="Glucosaminidase"/>
    <property type="match status" value="1"/>
</dbReference>
<evidence type="ECO:0000313" key="8">
    <source>
        <dbReference type="Proteomes" id="UP000199274"/>
    </source>
</evidence>
<dbReference type="InterPro" id="IPR051056">
    <property type="entry name" value="Glycosyl_Hydrolase_73"/>
</dbReference>
<dbReference type="PROSITE" id="PS51782">
    <property type="entry name" value="LYSM"/>
    <property type="match status" value="1"/>
</dbReference>
<dbReference type="Proteomes" id="UP000199274">
    <property type="component" value="Unassembled WGS sequence"/>
</dbReference>
<evidence type="ECO:0000313" key="7">
    <source>
        <dbReference type="EMBL" id="SDH41238.1"/>
    </source>
</evidence>
<evidence type="ECO:0000256" key="3">
    <source>
        <dbReference type="ARBA" id="ARBA00022801"/>
    </source>
</evidence>
<keyword evidence="5" id="KW-0732">Signal</keyword>
<dbReference type="OrthoDB" id="977752at2"/>